<feature type="non-terminal residue" evidence="1">
    <location>
        <position position="1"/>
    </location>
</feature>
<protein>
    <submittedName>
        <fullName evidence="1">Uncharacterized protein</fullName>
    </submittedName>
</protein>
<sequence>LINFKFIPSLVKRFRESKRRCKYHYTEGKSFFYHYYTCRFLYSFSQPFLKKATAKRHVIIS</sequence>
<proteinExistence type="predicted"/>
<organism evidence="1">
    <name type="scientific">Lepeophtheirus salmonis</name>
    <name type="common">Salmon louse</name>
    <name type="synonym">Caligus salmonis</name>
    <dbReference type="NCBI Taxonomy" id="72036"/>
    <lineage>
        <taxon>Eukaryota</taxon>
        <taxon>Metazoa</taxon>
        <taxon>Ecdysozoa</taxon>
        <taxon>Arthropoda</taxon>
        <taxon>Crustacea</taxon>
        <taxon>Multicrustacea</taxon>
        <taxon>Hexanauplia</taxon>
        <taxon>Copepoda</taxon>
        <taxon>Siphonostomatoida</taxon>
        <taxon>Caligidae</taxon>
        <taxon>Lepeophtheirus</taxon>
    </lineage>
</organism>
<reference evidence="1" key="1">
    <citation type="submission" date="2014-05" db="EMBL/GenBank/DDBJ databases">
        <authorList>
            <person name="Chronopoulou M."/>
        </authorList>
    </citation>
    <scope>NUCLEOTIDE SEQUENCE</scope>
    <source>
        <tissue evidence="1">Whole organism</tissue>
    </source>
</reference>
<dbReference type="EMBL" id="HACA01017668">
    <property type="protein sequence ID" value="CDW35029.1"/>
    <property type="molecule type" value="Transcribed_RNA"/>
</dbReference>
<dbReference type="AlphaFoldDB" id="A0A0K2U9W8"/>
<evidence type="ECO:0000313" key="1">
    <source>
        <dbReference type="EMBL" id="CDW35029.1"/>
    </source>
</evidence>
<accession>A0A0K2U9W8</accession>
<name>A0A0K2U9W8_LEPSM</name>